<dbReference type="PROSITE" id="PS51206">
    <property type="entry name" value="SF3_HELICASE_1"/>
    <property type="match status" value="1"/>
</dbReference>
<feature type="non-terminal residue" evidence="5">
    <location>
        <position position="1"/>
    </location>
</feature>
<sequence>QTALGYSLTGDTGEQCLFINYGIGANGKSTFINVIHEILGDYAINTPFSTFLSKGRGDNIPNDLARLRGARFVSAIEAPGERRFNEVLLKTIVGGDLITARFLRQEFFDFYPECKIWLATNHKPIVKEFSLGFWRKIRLIPFKISISEEERILHYDKILLEEKEGIFNWILEGFKKWKKEGLKTPEEIIEATAEYKSSMDVVAEFIE</sequence>
<evidence type="ECO:0000256" key="2">
    <source>
        <dbReference type="ARBA" id="ARBA00022801"/>
    </source>
</evidence>
<proteinExistence type="predicted"/>
<protein>
    <recommendedName>
        <fullName evidence="4">SF3 helicase domain-containing protein</fullName>
    </recommendedName>
</protein>
<evidence type="ECO:0000256" key="1">
    <source>
        <dbReference type="ARBA" id="ARBA00022741"/>
    </source>
</evidence>
<dbReference type="GO" id="GO:0016787">
    <property type="term" value="F:hydrolase activity"/>
    <property type="evidence" value="ECO:0007669"/>
    <property type="project" value="UniProtKB-KW"/>
</dbReference>
<dbReference type="InterPro" id="IPR014015">
    <property type="entry name" value="Helicase_SF3_DNA-vir"/>
</dbReference>
<dbReference type="InterPro" id="IPR027417">
    <property type="entry name" value="P-loop_NTPase"/>
</dbReference>
<reference evidence="5" key="1">
    <citation type="journal article" date="2014" name="Front. Microbiol.">
        <title>High frequency of phylogenetically diverse reductive dehalogenase-homologous genes in deep subseafloor sedimentary metagenomes.</title>
        <authorList>
            <person name="Kawai M."/>
            <person name="Futagami T."/>
            <person name="Toyoda A."/>
            <person name="Takaki Y."/>
            <person name="Nishi S."/>
            <person name="Hori S."/>
            <person name="Arai W."/>
            <person name="Tsubouchi T."/>
            <person name="Morono Y."/>
            <person name="Uchiyama I."/>
            <person name="Ito T."/>
            <person name="Fujiyama A."/>
            <person name="Inagaki F."/>
            <person name="Takami H."/>
        </authorList>
    </citation>
    <scope>NUCLEOTIDE SEQUENCE</scope>
    <source>
        <strain evidence="5">Expedition CK06-06</strain>
    </source>
</reference>
<keyword evidence="1" id="KW-0547">Nucleotide-binding</keyword>
<dbReference type="InterPro" id="IPR006500">
    <property type="entry name" value="Helicase_put_C_phage/plasmid"/>
</dbReference>
<keyword evidence="3" id="KW-0067">ATP-binding</keyword>
<accession>X1TNF3</accession>
<dbReference type="AlphaFoldDB" id="X1TNF3"/>
<dbReference type="InterPro" id="IPR045455">
    <property type="entry name" value="NrS-1_pol-like_helicase"/>
</dbReference>
<dbReference type="NCBIfam" id="TIGR01613">
    <property type="entry name" value="primase_Cterm"/>
    <property type="match status" value="1"/>
</dbReference>
<dbReference type="InterPro" id="IPR051620">
    <property type="entry name" value="ORF904-like_C"/>
</dbReference>
<feature type="domain" description="SF3 helicase" evidence="4">
    <location>
        <begin position="1"/>
        <end position="155"/>
    </location>
</feature>
<dbReference type="Gene3D" id="3.40.50.300">
    <property type="entry name" value="P-loop containing nucleotide triphosphate hydrolases"/>
    <property type="match status" value="1"/>
</dbReference>
<comment type="caution">
    <text evidence="5">The sequence shown here is derived from an EMBL/GenBank/DDBJ whole genome shotgun (WGS) entry which is preliminary data.</text>
</comment>
<evidence type="ECO:0000259" key="4">
    <source>
        <dbReference type="PROSITE" id="PS51206"/>
    </source>
</evidence>
<dbReference type="EMBL" id="BARW01005631">
    <property type="protein sequence ID" value="GAI81554.1"/>
    <property type="molecule type" value="Genomic_DNA"/>
</dbReference>
<gene>
    <name evidence="5" type="ORF">S12H4_12111</name>
</gene>
<dbReference type="PANTHER" id="PTHR35372">
    <property type="entry name" value="ATP BINDING PROTEIN-RELATED"/>
    <property type="match status" value="1"/>
</dbReference>
<keyword evidence="2" id="KW-0378">Hydrolase</keyword>
<dbReference type="PANTHER" id="PTHR35372:SF2">
    <property type="entry name" value="SF3 HELICASE DOMAIN-CONTAINING PROTEIN"/>
    <property type="match status" value="1"/>
</dbReference>
<feature type="non-terminal residue" evidence="5">
    <location>
        <position position="207"/>
    </location>
</feature>
<dbReference type="Pfam" id="PF19263">
    <property type="entry name" value="DUF5906"/>
    <property type="match status" value="1"/>
</dbReference>
<dbReference type="GO" id="GO:0005524">
    <property type="term" value="F:ATP binding"/>
    <property type="evidence" value="ECO:0007669"/>
    <property type="project" value="UniProtKB-KW"/>
</dbReference>
<evidence type="ECO:0000256" key="3">
    <source>
        <dbReference type="ARBA" id="ARBA00022840"/>
    </source>
</evidence>
<name>X1TNF3_9ZZZZ</name>
<organism evidence="5">
    <name type="scientific">marine sediment metagenome</name>
    <dbReference type="NCBI Taxonomy" id="412755"/>
    <lineage>
        <taxon>unclassified sequences</taxon>
        <taxon>metagenomes</taxon>
        <taxon>ecological metagenomes</taxon>
    </lineage>
</organism>
<evidence type="ECO:0000313" key="5">
    <source>
        <dbReference type="EMBL" id="GAI81554.1"/>
    </source>
</evidence>
<dbReference type="SUPFAM" id="SSF52540">
    <property type="entry name" value="P-loop containing nucleoside triphosphate hydrolases"/>
    <property type="match status" value="1"/>
</dbReference>